<dbReference type="Proteomes" id="UP000676336">
    <property type="component" value="Unassembled WGS sequence"/>
</dbReference>
<name>A0A8S3G9M8_9BILA</name>
<gene>
    <name evidence="2" type="ORF">BYL167_LOCUS72549</name>
    <name evidence="3" type="ORF">SMN809_LOCUS81538</name>
</gene>
<organism evidence="2 4">
    <name type="scientific">Rotaria magnacalcarata</name>
    <dbReference type="NCBI Taxonomy" id="392030"/>
    <lineage>
        <taxon>Eukaryota</taxon>
        <taxon>Metazoa</taxon>
        <taxon>Spiralia</taxon>
        <taxon>Gnathifera</taxon>
        <taxon>Rotifera</taxon>
        <taxon>Eurotatoria</taxon>
        <taxon>Bdelloidea</taxon>
        <taxon>Philodinida</taxon>
        <taxon>Philodinidae</taxon>
        <taxon>Rotaria</taxon>
    </lineage>
</organism>
<protein>
    <submittedName>
        <fullName evidence="2">Uncharacterized protein</fullName>
    </submittedName>
</protein>
<accession>A0A8S3G9M8</accession>
<comment type="caution">
    <text evidence="2">The sequence shown here is derived from an EMBL/GenBank/DDBJ whole genome shotgun (WGS) entry which is preliminary data.</text>
</comment>
<dbReference type="EMBL" id="CAJOBI010348649">
    <property type="protein sequence ID" value="CAF5219683.1"/>
    <property type="molecule type" value="Genomic_DNA"/>
</dbReference>
<proteinExistence type="predicted"/>
<dbReference type="EMBL" id="CAJOBH010258645">
    <property type="protein sequence ID" value="CAF5152337.1"/>
    <property type="molecule type" value="Genomic_DNA"/>
</dbReference>
<evidence type="ECO:0000313" key="2">
    <source>
        <dbReference type="EMBL" id="CAF5152337.1"/>
    </source>
</evidence>
<dbReference type="Proteomes" id="UP000681967">
    <property type="component" value="Unassembled WGS sequence"/>
</dbReference>
<reference evidence="2" key="1">
    <citation type="submission" date="2021-02" db="EMBL/GenBank/DDBJ databases">
        <authorList>
            <person name="Nowell W R."/>
        </authorList>
    </citation>
    <scope>NUCLEOTIDE SEQUENCE</scope>
</reference>
<feature type="region of interest" description="Disordered" evidence="1">
    <location>
        <begin position="62"/>
        <end position="103"/>
    </location>
</feature>
<evidence type="ECO:0000256" key="1">
    <source>
        <dbReference type="SAM" id="MobiDB-lite"/>
    </source>
</evidence>
<evidence type="ECO:0000313" key="3">
    <source>
        <dbReference type="EMBL" id="CAF5219683.1"/>
    </source>
</evidence>
<feature type="compositionally biased region" description="Polar residues" evidence="1">
    <location>
        <begin position="70"/>
        <end position="103"/>
    </location>
</feature>
<dbReference type="AlphaFoldDB" id="A0A8S3G9M8"/>
<sequence length="138" mass="15375">MPGKIAHLVPMQRLDSIVVRRTFSMTKPSNTDYHLQTSTALSPMITTTSALGVKSSIDDSPMMSWPPPFSNSSMSRPPIHTSASISSLKPTYEQATSVNNTNNTENILSQTRLLTMLSRFRQDTELTPYRLDIKRSSV</sequence>
<evidence type="ECO:0000313" key="4">
    <source>
        <dbReference type="Proteomes" id="UP000681967"/>
    </source>
</evidence>